<dbReference type="Gene3D" id="1.10.472.10">
    <property type="entry name" value="Cyclin-like"/>
    <property type="match status" value="1"/>
</dbReference>
<dbReference type="AlphaFoldDB" id="A0A9W5YVH8"/>
<dbReference type="PANTHER" id="PTHR15615:SF32">
    <property type="entry name" value="PROTEIN KINASE COMPLEX COMPONENT, PUTATIVE (AFU_ORTHOLOGUE AFUA_2G07660)-RELATED"/>
    <property type="match status" value="1"/>
</dbReference>
<proteinExistence type="predicted"/>
<evidence type="ECO:0000313" key="2">
    <source>
        <dbReference type="EMBL" id="GKZ22812.1"/>
    </source>
</evidence>
<evidence type="ECO:0008006" key="4">
    <source>
        <dbReference type="Google" id="ProtNLM"/>
    </source>
</evidence>
<dbReference type="EMBL" id="BROQ01000057">
    <property type="protein sequence ID" value="GKZ22812.1"/>
    <property type="molecule type" value="Genomic_DNA"/>
</dbReference>
<comment type="caution">
    <text evidence="2">The sequence shown here is derived from an EMBL/GenBank/DDBJ whole genome shotgun (WGS) entry which is preliminary data.</text>
</comment>
<evidence type="ECO:0000313" key="3">
    <source>
        <dbReference type="Proteomes" id="UP001143548"/>
    </source>
</evidence>
<dbReference type="Proteomes" id="UP001143548">
    <property type="component" value="Unassembled WGS sequence"/>
</dbReference>
<feature type="region of interest" description="Disordered" evidence="1">
    <location>
        <begin position="1"/>
        <end position="34"/>
    </location>
</feature>
<dbReference type="GO" id="GO:0019901">
    <property type="term" value="F:protein kinase binding"/>
    <property type="evidence" value="ECO:0007669"/>
    <property type="project" value="InterPro"/>
</dbReference>
<sequence length="276" mass="30426">MNKESPSTIASLVEATDPSHSPKEDESEPGSECTTDVFQISPTVALGLLCTGIEMLVESTAEEVGYTQGAAVPVPGSLAHSDSISSGESTPIRVTGLFRSLEGHDVAGRHLKQQHVLSKRFSSKREPPITLEEYLLRVHKFCPMSTGVYLAASMYIMRMATIERVIVVSRKNMHRLVLAGLRVAMKSLEDLSYPHSRVAKVGGVTERELSKLEISFCFLADFELRVDADMLVDQAVAGILSVESNDYLWSNRHRHFDFPFGECTFERPAIALELAL</sequence>
<protein>
    <recommendedName>
        <fullName evidence="4">Cyclin-dependent protein kinase complex component</fullName>
    </recommendedName>
</protein>
<name>A0A9W5YVH8_9EURO</name>
<dbReference type="CDD" id="cd20558">
    <property type="entry name" value="CYCLIN_ScPCL7-like"/>
    <property type="match status" value="1"/>
</dbReference>
<dbReference type="Pfam" id="PF08613">
    <property type="entry name" value="Cyclin"/>
    <property type="match status" value="1"/>
</dbReference>
<dbReference type="InterPro" id="IPR013922">
    <property type="entry name" value="Cyclin_PHO80-like"/>
</dbReference>
<dbReference type="GO" id="GO:0005634">
    <property type="term" value="C:nucleus"/>
    <property type="evidence" value="ECO:0007669"/>
    <property type="project" value="TreeGrafter"/>
</dbReference>
<gene>
    <name evidence="2" type="ORF">AbraCBS73388_008988</name>
</gene>
<organism evidence="2 3">
    <name type="scientific">Aspergillus brasiliensis</name>
    <dbReference type="NCBI Taxonomy" id="319629"/>
    <lineage>
        <taxon>Eukaryota</taxon>
        <taxon>Fungi</taxon>
        <taxon>Dikarya</taxon>
        <taxon>Ascomycota</taxon>
        <taxon>Pezizomycotina</taxon>
        <taxon>Eurotiomycetes</taxon>
        <taxon>Eurotiomycetidae</taxon>
        <taxon>Eurotiales</taxon>
        <taxon>Aspergillaceae</taxon>
        <taxon>Aspergillus</taxon>
        <taxon>Aspergillus subgen. Circumdati</taxon>
    </lineage>
</organism>
<dbReference type="InterPro" id="IPR036915">
    <property type="entry name" value="Cyclin-like_sf"/>
</dbReference>
<accession>A0A9W5YVH8</accession>
<evidence type="ECO:0000256" key="1">
    <source>
        <dbReference type="SAM" id="MobiDB-lite"/>
    </source>
</evidence>
<reference evidence="2" key="1">
    <citation type="submission" date="2022-07" db="EMBL/GenBank/DDBJ databases">
        <title>Taxonomy of Aspergillus series Nigri: significant species reduction supported by multi-species coalescent approaches.</title>
        <authorList>
            <person name="Bian C."/>
            <person name="Kusuya Y."/>
            <person name="Sklenar F."/>
            <person name="D'hooge E."/>
            <person name="Yaguchi T."/>
            <person name="Takahashi H."/>
            <person name="Hubka V."/>
        </authorList>
    </citation>
    <scope>NUCLEOTIDE SEQUENCE</scope>
    <source>
        <strain evidence="2">CBS 733.88</strain>
    </source>
</reference>
<dbReference type="GO" id="GO:0016538">
    <property type="term" value="F:cyclin-dependent protein serine/threonine kinase regulator activity"/>
    <property type="evidence" value="ECO:0007669"/>
    <property type="project" value="TreeGrafter"/>
</dbReference>
<feature type="compositionally biased region" description="Polar residues" evidence="1">
    <location>
        <begin position="1"/>
        <end position="10"/>
    </location>
</feature>
<dbReference type="PANTHER" id="PTHR15615">
    <property type="match status" value="1"/>
</dbReference>
<dbReference type="GO" id="GO:0000307">
    <property type="term" value="C:cyclin-dependent protein kinase holoenzyme complex"/>
    <property type="evidence" value="ECO:0007669"/>
    <property type="project" value="TreeGrafter"/>
</dbReference>
<dbReference type="SUPFAM" id="SSF47954">
    <property type="entry name" value="Cyclin-like"/>
    <property type="match status" value="1"/>
</dbReference>